<accession>A0A3D8J457</accession>
<evidence type="ECO:0000256" key="8">
    <source>
        <dbReference type="ARBA" id="ARBA00023098"/>
    </source>
</evidence>
<keyword evidence="8" id="KW-0443">Lipid metabolism</keyword>
<evidence type="ECO:0000256" key="10">
    <source>
        <dbReference type="NCBIfam" id="TIGR00215"/>
    </source>
</evidence>
<comment type="catalytic activity">
    <reaction evidence="9">
        <text>a lipid X + a UDP-2-N,3-O-bis[(3R)-3-hydroxyacyl]-alpha-D-glucosamine = a lipid A disaccharide + UDP + H(+)</text>
        <dbReference type="Rhea" id="RHEA:67828"/>
        <dbReference type="ChEBI" id="CHEBI:15378"/>
        <dbReference type="ChEBI" id="CHEBI:58223"/>
        <dbReference type="ChEBI" id="CHEBI:137748"/>
        <dbReference type="ChEBI" id="CHEBI:176338"/>
        <dbReference type="ChEBI" id="CHEBI:176343"/>
        <dbReference type="EC" id="2.4.1.182"/>
    </reaction>
</comment>
<evidence type="ECO:0000256" key="4">
    <source>
        <dbReference type="ARBA" id="ARBA00022516"/>
    </source>
</evidence>
<comment type="function">
    <text evidence="1">Condensation of UDP-2,3-diacylglucosamine and 2,3-diacylglucosamine-1-phosphate to form lipid A disaccharide, a precursor of lipid A, a phosphorylated glycolipid that anchors the lipopolysaccharide to the outer membrane of the cell.</text>
</comment>
<dbReference type="EMBL" id="NXLV01000001">
    <property type="protein sequence ID" value="RDU72213.1"/>
    <property type="molecule type" value="Genomic_DNA"/>
</dbReference>
<dbReference type="EC" id="2.4.1.182" evidence="2 10"/>
<evidence type="ECO:0000256" key="6">
    <source>
        <dbReference type="ARBA" id="ARBA00022676"/>
    </source>
</evidence>
<evidence type="ECO:0000313" key="11">
    <source>
        <dbReference type="EMBL" id="RDU72213.1"/>
    </source>
</evidence>
<dbReference type="NCBIfam" id="TIGR00215">
    <property type="entry name" value="lpxB"/>
    <property type="match status" value="1"/>
</dbReference>
<dbReference type="Proteomes" id="UP000257045">
    <property type="component" value="Unassembled WGS sequence"/>
</dbReference>
<dbReference type="GO" id="GO:0008915">
    <property type="term" value="F:lipid-A-disaccharide synthase activity"/>
    <property type="evidence" value="ECO:0007669"/>
    <property type="project" value="UniProtKB-UniRule"/>
</dbReference>
<keyword evidence="6" id="KW-0328">Glycosyltransferase</keyword>
<dbReference type="GO" id="GO:0016020">
    <property type="term" value="C:membrane"/>
    <property type="evidence" value="ECO:0007669"/>
    <property type="project" value="GOC"/>
</dbReference>
<protein>
    <recommendedName>
        <fullName evidence="3 10">Lipid-A-disaccharide synthase</fullName>
        <ecNumber evidence="2 10">2.4.1.182</ecNumber>
    </recommendedName>
</protein>
<proteinExistence type="predicted"/>
<evidence type="ECO:0000256" key="1">
    <source>
        <dbReference type="ARBA" id="ARBA00002056"/>
    </source>
</evidence>
<dbReference type="RefSeq" id="WP_115568843.1">
    <property type="nucleotide sequence ID" value="NZ_NXLV01000001.1"/>
</dbReference>
<dbReference type="AlphaFoldDB" id="A0A3D8J457"/>
<dbReference type="InterPro" id="IPR003835">
    <property type="entry name" value="Glyco_trans_19"/>
</dbReference>
<dbReference type="Pfam" id="PF02684">
    <property type="entry name" value="LpxB"/>
    <property type="match status" value="1"/>
</dbReference>
<evidence type="ECO:0000256" key="3">
    <source>
        <dbReference type="ARBA" id="ARBA00020902"/>
    </source>
</evidence>
<dbReference type="PANTHER" id="PTHR30372">
    <property type="entry name" value="LIPID-A-DISACCHARIDE SYNTHASE"/>
    <property type="match status" value="1"/>
</dbReference>
<sequence>MRILVSALEVSSNLHLKELSKHLEGVEFIGIYEFEDQKGIYTPKDFSIMGFIDIFRKIRFFKSILKEMCEMAKEADKVLLLDSSGFNLPLAKAIRKKYPHKEIIYYILPQVWAWKPWRVKALKRYCNKLYGILPFEIGMYRGRAEYIGHPLLDEIPHFKTEVSEEGSIVFMPGSRKQEIKRMFPLFCEVAKELENERKVLVIPHQFDEEKIKEYYGEIPEEFEVVSDANLALYEAKFAFICSGTATLQSALIGTPFVLGYKAKTLDLWIAKMFVKLRYIGLANILSSHCGGGVVHQEFIQGECNATNLLQSYWATNREEFFEKIQRLREYLAFGSSQRLAQKILE</sequence>
<comment type="caution">
    <text evidence="11">The sequence shown here is derived from an EMBL/GenBank/DDBJ whole genome shotgun (WGS) entry which is preliminary data.</text>
</comment>
<evidence type="ECO:0000313" key="12">
    <source>
        <dbReference type="Proteomes" id="UP000257045"/>
    </source>
</evidence>
<name>A0A3D8J457_9HELI</name>
<keyword evidence="12" id="KW-1185">Reference proteome</keyword>
<evidence type="ECO:0000256" key="7">
    <source>
        <dbReference type="ARBA" id="ARBA00022679"/>
    </source>
</evidence>
<keyword evidence="5" id="KW-0441">Lipid A biosynthesis</keyword>
<evidence type="ECO:0000256" key="2">
    <source>
        <dbReference type="ARBA" id="ARBA00012687"/>
    </source>
</evidence>
<dbReference type="OrthoDB" id="9801642at2"/>
<gene>
    <name evidence="11" type="ORF">CQA58_01000</name>
</gene>
<keyword evidence="7" id="KW-0808">Transferase</keyword>
<evidence type="ECO:0000256" key="5">
    <source>
        <dbReference type="ARBA" id="ARBA00022556"/>
    </source>
</evidence>
<keyword evidence="4" id="KW-0444">Lipid biosynthesis</keyword>
<dbReference type="PANTHER" id="PTHR30372:SF4">
    <property type="entry name" value="LIPID-A-DISACCHARIDE SYNTHASE, MITOCHONDRIAL-RELATED"/>
    <property type="match status" value="1"/>
</dbReference>
<dbReference type="GO" id="GO:0009245">
    <property type="term" value="P:lipid A biosynthetic process"/>
    <property type="evidence" value="ECO:0007669"/>
    <property type="project" value="UniProtKB-UniRule"/>
</dbReference>
<dbReference type="GO" id="GO:0005543">
    <property type="term" value="F:phospholipid binding"/>
    <property type="evidence" value="ECO:0007669"/>
    <property type="project" value="TreeGrafter"/>
</dbReference>
<organism evidence="11 12">
    <name type="scientific">Helicobacter brantae</name>
    <dbReference type="NCBI Taxonomy" id="375927"/>
    <lineage>
        <taxon>Bacteria</taxon>
        <taxon>Pseudomonadati</taxon>
        <taxon>Campylobacterota</taxon>
        <taxon>Epsilonproteobacteria</taxon>
        <taxon>Campylobacterales</taxon>
        <taxon>Helicobacteraceae</taxon>
        <taxon>Helicobacter</taxon>
    </lineage>
</organism>
<evidence type="ECO:0000256" key="9">
    <source>
        <dbReference type="ARBA" id="ARBA00048975"/>
    </source>
</evidence>
<reference evidence="11 12" key="1">
    <citation type="submission" date="2018-04" db="EMBL/GenBank/DDBJ databases">
        <title>Novel Campyloabacter and Helicobacter Species and Strains.</title>
        <authorList>
            <person name="Mannion A.J."/>
            <person name="Shen Z."/>
            <person name="Fox J.G."/>
        </authorList>
    </citation>
    <scope>NUCLEOTIDE SEQUENCE [LARGE SCALE GENOMIC DNA]</scope>
    <source>
        <strain evidence="11 12">MIT 04-9366</strain>
    </source>
</reference>